<gene>
    <name evidence="11" type="ORF">g.19363</name>
</gene>
<keyword evidence="3" id="KW-0808">Transferase</keyword>
<feature type="compositionally biased region" description="Pro residues" evidence="9">
    <location>
        <begin position="409"/>
        <end position="424"/>
    </location>
</feature>
<dbReference type="GO" id="GO:0003723">
    <property type="term" value="F:RNA binding"/>
    <property type="evidence" value="ECO:0007669"/>
    <property type="project" value="UniProtKB-UniRule"/>
</dbReference>
<dbReference type="PROSITE" id="PS50102">
    <property type="entry name" value="RRM"/>
    <property type="match status" value="1"/>
</dbReference>
<dbReference type="PANTHER" id="PTHR45814">
    <property type="entry name" value="HISTONE-LYSINE N-METHYLTRANSFERASE SETD1"/>
    <property type="match status" value="1"/>
</dbReference>
<proteinExistence type="predicted"/>
<dbReference type="Pfam" id="PF00076">
    <property type="entry name" value="RRM_1"/>
    <property type="match status" value="1"/>
</dbReference>
<feature type="region of interest" description="Disordered" evidence="9">
    <location>
        <begin position="226"/>
        <end position="424"/>
    </location>
</feature>
<dbReference type="InterPro" id="IPR000504">
    <property type="entry name" value="RRM_dom"/>
</dbReference>
<evidence type="ECO:0000256" key="8">
    <source>
        <dbReference type="PROSITE-ProRule" id="PRU00176"/>
    </source>
</evidence>
<keyword evidence="5" id="KW-0156">Chromatin regulator</keyword>
<feature type="non-terminal residue" evidence="11">
    <location>
        <position position="444"/>
    </location>
</feature>
<evidence type="ECO:0000313" key="11">
    <source>
        <dbReference type="EMBL" id="JAT14841.1"/>
    </source>
</evidence>
<name>A0A1B6KTW3_9HEMI</name>
<organism evidence="11">
    <name type="scientific">Graphocephala atropunctata</name>
    <dbReference type="NCBI Taxonomy" id="36148"/>
    <lineage>
        <taxon>Eukaryota</taxon>
        <taxon>Metazoa</taxon>
        <taxon>Ecdysozoa</taxon>
        <taxon>Arthropoda</taxon>
        <taxon>Hexapoda</taxon>
        <taxon>Insecta</taxon>
        <taxon>Pterygota</taxon>
        <taxon>Neoptera</taxon>
        <taxon>Paraneoptera</taxon>
        <taxon>Hemiptera</taxon>
        <taxon>Auchenorrhyncha</taxon>
        <taxon>Membracoidea</taxon>
        <taxon>Cicadellidae</taxon>
        <taxon>Cicadellinae</taxon>
        <taxon>Cicadellini</taxon>
        <taxon>Graphocephala</taxon>
    </lineage>
</organism>
<keyword evidence="6 8" id="KW-0694">RNA-binding</keyword>
<feature type="compositionally biased region" description="Basic and acidic residues" evidence="9">
    <location>
        <begin position="226"/>
        <end position="254"/>
    </location>
</feature>
<evidence type="ECO:0000256" key="3">
    <source>
        <dbReference type="ARBA" id="ARBA00022679"/>
    </source>
</evidence>
<comment type="subcellular location">
    <subcellularLocation>
        <location evidence="1">Nucleus</location>
    </subcellularLocation>
</comment>
<evidence type="ECO:0000256" key="9">
    <source>
        <dbReference type="SAM" id="MobiDB-lite"/>
    </source>
</evidence>
<keyword evidence="7" id="KW-0539">Nucleus</keyword>
<accession>A0A1B6KTW3</accession>
<evidence type="ECO:0000256" key="7">
    <source>
        <dbReference type="ARBA" id="ARBA00023242"/>
    </source>
</evidence>
<evidence type="ECO:0000259" key="10">
    <source>
        <dbReference type="PROSITE" id="PS50102"/>
    </source>
</evidence>
<keyword evidence="4" id="KW-0949">S-adenosyl-L-methionine</keyword>
<dbReference type="InterPro" id="IPR035979">
    <property type="entry name" value="RBD_domain_sf"/>
</dbReference>
<dbReference type="GO" id="GO:0048188">
    <property type="term" value="C:Set1C/COMPASS complex"/>
    <property type="evidence" value="ECO:0007669"/>
    <property type="project" value="TreeGrafter"/>
</dbReference>
<sequence>MNGTTMEQQQQHHHHHHHHHHQSKHKSHHGHHGSHHHHHHHSSSSTSSSHHHHSKPRNYKMLVDPFLVKGSTKLYRYDGTIPNNPSHPPVQVRDPRSQLTRIWTRLEPLDLPVPRFKIDGNYIGEPPPLEVTIFNLNDNIDKSFLAEKVQKAGPVEELYIYYHPLTNKHLGLARIIFEDTKSARACIDRLNNTSVMGKLLKVFLDPFGEECQKKFTEITSEKRIEKEVTPCTETKSEENTPKSKTSKDREETPKTKQTPSVSVKPPPDKEKNIEEKEEKPTQNTNYRNYRGREFSTPSSSSSDAGYATAPSETSSFGSTKADRSYSTPNFSSGTPSPFDTTAFSQYNHVQPTSAMSFPLPPPSLQSPALQRPPLSHLPPPTNHLPLAHSRHPIPNMPHPNLPMPFHLPAHPPPHTLPPPNCPPPNCPPPNCPPPNCPPPNCPPP</sequence>
<evidence type="ECO:0000256" key="1">
    <source>
        <dbReference type="ARBA" id="ARBA00004123"/>
    </source>
</evidence>
<dbReference type="GO" id="GO:0032259">
    <property type="term" value="P:methylation"/>
    <property type="evidence" value="ECO:0007669"/>
    <property type="project" value="UniProtKB-KW"/>
</dbReference>
<dbReference type="SUPFAM" id="SSF54928">
    <property type="entry name" value="RNA-binding domain, RBD"/>
    <property type="match status" value="1"/>
</dbReference>
<dbReference type="SMART" id="SM00360">
    <property type="entry name" value="RRM"/>
    <property type="match status" value="1"/>
</dbReference>
<dbReference type="AlphaFoldDB" id="A0A1B6KTW3"/>
<dbReference type="InterPro" id="IPR012677">
    <property type="entry name" value="Nucleotide-bd_a/b_plait_sf"/>
</dbReference>
<feature type="compositionally biased region" description="Basic residues" evidence="9">
    <location>
        <begin position="11"/>
        <end position="42"/>
    </location>
</feature>
<feature type="compositionally biased region" description="Basic and acidic residues" evidence="9">
    <location>
        <begin position="266"/>
        <end position="280"/>
    </location>
</feature>
<evidence type="ECO:0000256" key="4">
    <source>
        <dbReference type="ARBA" id="ARBA00022691"/>
    </source>
</evidence>
<feature type="domain" description="RRM" evidence="10">
    <location>
        <begin position="129"/>
        <end position="202"/>
    </location>
</feature>
<reference evidence="11" key="1">
    <citation type="submission" date="2015-11" db="EMBL/GenBank/DDBJ databases">
        <title>De novo transcriptome assembly of four potential Pierce s Disease insect vectors from Arizona vineyards.</title>
        <authorList>
            <person name="Tassone E.E."/>
        </authorList>
    </citation>
    <scope>NUCLEOTIDE SEQUENCE</scope>
</reference>
<dbReference type="EMBL" id="GEBQ01025136">
    <property type="protein sequence ID" value="JAT14841.1"/>
    <property type="molecule type" value="Transcribed_RNA"/>
</dbReference>
<dbReference type="Gene3D" id="3.30.70.330">
    <property type="match status" value="1"/>
</dbReference>
<evidence type="ECO:0000256" key="2">
    <source>
        <dbReference type="ARBA" id="ARBA00022603"/>
    </source>
</evidence>
<protein>
    <recommendedName>
        <fullName evidence="10">RRM domain-containing protein</fullName>
    </recommendedName>
</protein>
<dbReference type="GO" id="GO:0042800">
    <property type="term" value="F:histone H3K4 methyltransferase activity"/>
    <property type="evidence" value="ECO:0007669"/>
    <property type="project" value="InterPro"/>
</dbReference>
<feature type="compositionally biased region" description="Polar residues" evidence="9">
    <location>
        <begin position="310"/>
        <end position="355"/>
    </location>
</feature>
<feature type="region of interest" description="Disordered" evidence="9">
    <location>
        <begin position="1"/>
        <end position="56"/>
    </location>
</feature>
<keyword evidence="2" id="KW-0489">Methyltransferase</keyword>
<dbReference type="InterPro" id="IPR044570">
    <property type="entry name" value="Set1-like"/>
</dbReference>
<feature type="compositionally biased region" description="Low complexity" evidence="9">
    <location>
        <begin position="365"/>
        <end position="374"/>
    </location>
</feature>
<evidence type="ECO:0000256" key="6">
    <source>
        <dbReference type="ARBA" id="ARBA00022884"/>
    </source>
</evidence>
<evidence type="ECO:0000256" key="5">
    <source>
        <dbReference type="ARBA" id="ARBA00022853"/>
    </source>
</evidence>
<dbReference type="PANTHER" id="PTHR45814:SF2">
    <property type="entry name" value="HISTONE-LYSINE N-METHYLTRANSFERASE SETD1"/>
    <property type="match status" value="1"/>
</dbReference>
<dbReference type="CDD" id="cd12304">
    <property type="entry name" value="RRM_Set1"/>
    <property type="match status" value="1"/>
</dbReference>